<evidence type="ECO:0000259" key="4">
    <source>
        <dbReference type="PROSITE" id="PS51186"/>
    </source>
</evidence>
<dbReference type="PANTHER" id="PTHR43792:SF8">
    <property type="entry name" value="[RIBOSOMAL PROTEIN US5]-ALANINE N-ACETYLTRANSFERASE"/>
    <property type="match status" value="1"/>
</dbReference>
<gene>
    <name evidence="5" type="ORF">D2V17_10875</name>
</gene>
<dbReference type="PANTHER" id="PTHR43792">
    <property type="entry name" value="GNAT FAMILY, PUTATIVE (AFU_ORTHOLOGUE AFUA_3G00765)-RELATED-RELATED"/>
    <property type="match status" value="1"/>
</dbReference>
<sequence>MFIRSERLMLRPIFPEDWRELFAGLSDESVVRMLASAPWPYTTEDAHAFCDKPRGADEMLFAITLPGDDGAPLIGTIGLAPAGPGPAYELGYWIASNRQRQGYGSEAVGAVLRTARALGIHEARAGHFLDNPASGKVLQKWGFLPEDRLEPTASAGRGGERVPARRYRLSLAKATDLY</sequence>
<reference evidence="5 6" key="1">
    <citation type="submission" date="2018-08" db="EMBL/GenBank/DDBJ databases">
        <title>Erythrobacter zhengii sp.nov., a bacterium isolated from deep-sea sediment.</title>
        <authorList>
            <person name="Fang C."/>
            <person name="Wu Y.-H."/>
            <person name="Sun C."/>
            <person name="Wang H."/>
            <person name="Cheng H."/>
            <person name="Meng F.-X."/>
            <person name="Wang C.-S."/>
            <person name="Xu X.-W."/>
        </authorList>
    </citation>
    <scope>NUCLEOTIDE SEQUENCE [LARGE SCALE GENOMIC DNA]</scope>
    <source>
        <strain evidence="5 6">CCTCC AB 2015396</strain>
    </source>
</reference>
<keyword evidence="6" id="KW-1185">Reference proteome</keyword>
<dbReference type="Pfam" id="PF13302">
    <property type="entry name" value="Acetyltransf_3"/>
    <property type="match status" value="1"/>
</dbReference>
<name>A0A3A1P5J9_9SPHN</name>
<dbReference type="CDD" id="cd04301">
    <property type="entry name" value="NAT_SF"/>
    <property type="match status" value="1"/>
</dbReference>
<dbReference type="OrthoDB" id="9804153at2"/>
<evidence type="ECO:0000256" key="3">
    <source>
        <dbReference type="ARBA" id="ARBA00038502"/>
    </source>
</evidence>
<evidence type="ECO:0000313" key="5">
    <source>
        <dbReference type="EMBL" id="RIV85242.1"/>
    </source>
</evidence>
<dbReference type="RefSeq" id="WP_119592987.1">
    <property type="nucleotide sequence ID" value="NZ_QXFM01000100.1"/>
</dbReference>
<evidence type="ECO:0000256" key="1">
    <source>
        <dbReference type="ARBA" id="ARBA00022679"/>
    </source>
</evidence>
<proteinExistence type="inferred from homology"/>
<dbReference type="Proteomes" id="UP000265366">
    <property type="component" value="Unassembled WGS sequence"/>
</dbReference>
<keyword evidence="2" id="KW-0012">Acyltransferase</keyword>
<keyword evidence="1 5" id="KW-0808">Transferase</keyword>
<dbReference type="InterPro" id="IPR016181">
    <property type="entry name" value="Acyl_CoA_acyltransferase"/>
</dbReference>
<dbReference type="SUPFAM" id="SSF55729">
    <property type="entry name" value="Acyl-CoA N-acyltransferases (Nat)"/>
    <property type="match status" value="1"/>
</dbReference>
<dbReference type="PROSITE" id="PS51186">
    <property type="entry name" value="GNAT"/>
    <property type="match status" value="1"/>
</dbReference>
<organism evidence="5 6">
    <name type="scientific">Aurantiacibacter xanthus</name>
    <dbReference type="NCBI Taxonomy" id="1784712"/>
    <lineage>
        <taxon>Bacteria</taxon>
        <taxon>Pseudomonadati</taxon>
        <taxon>Pseudomonadota</taxon>
        <taxon>Alphaproteobacteria</taxon>
        <taxon>Sphingomonadales</taxon>
        <taxon>Erythrobacteraceae</taxon>
        <taxon>Aurantiacibacter</taxon>
    </lineage>
</organism>
<comment type="caution">
    <text evidence="5">The sequence shown here is derived from an EMBL/GenBank/DDBJ whole genome shotgun (WGS) entry which is preliminary data.</text>
</comment>
<accession>A0A3A1P5J9</accession>
<feature type="domain" description="N-acetyltransferase" evidence="4">
    <location>
        <begin position="8"/>
        <end position="172"/>
    </location>
</feature>
<dbReference type="InterPro" id="IPR000182">
    <property type="entry name" value="GNAT_dom"/>
</dbReference>
<dbReference type="GO" id="GO:0016747">
    <property type="term" value="F:acyltransferase activity, transferring groups other than amino-acyl groups"/>
    <property type="evidence" value="ECO:0007669"/>
    <property type="project" value="InterPro"/>
</dbReference>
<protein>
    <submittedName>
        <fullName evidence="5">N-acetyltransferase</fullName>
    </submittedName>
</protein>
<dbReference type="InterPro" id="IPR051531">
    <property type="entry name" value="N-acetyltransferase"/>
</dbReference>
<dbReference type="AlphaFoldDB" id="A0A3A1P5J9"/>
<dbReference type="Gene3D" id="3.40.630.30">
    <property type="match status" value="1"/>
</dbReference>
<dbReference type="EMBL" id="QXFM01000100">
    <property type="protein sequence ID" value="RIV85242.1"/>
    <property type="molecule type" value="Genomic_DNA"/>
</dbReference>
<evidence type="ECO:0000313" key="6">
    <source>
        <dbReference type="Proteomes" id="UP000265366"/>
    </source>
</evidence>
<evidence type="ECO:0000256" key="2">
    <source>
        <dbReference type="ARBA" id="ARBA00023315"/>
    </source>
</evidence>
<comment type="similarity">
    <text evidence="3">Belongs to the acetyltransferase family. RimJ subfamily.</text>
</comment>